<evidence type="ECO:0000313" key="3">
    <source>
        <dbReference type="Proteomes" id="UP001209878"/>
    </source>
</evidence>
<proteinExistence type="predicted"/>
<protein>
    <submittedName>
        <fullName evidence="2">Uncharacterized protein</fullName>
    </submittedName>
</protein>
<feature type="region of interest" description="Disordered" evidence="1">
    <location>
        <begin position="1"/>
        <end position="85"/>
    </location>
</feature>
<keyword evidence="3" id="KW-1185">Reference proteome</keyword>
<feature type="compositionally biased region" description="Polar residues" evidence="1">
    <location>
        <begin position="25"/>
        <end position="34"/>
    </location>
</feature>
<name>A0AAD9KA14_RIDPI</name>
<reference evidence="2" key="1">
    <citation type="journal article" date="2023" name="Mol. Biol. Evol.">
        <title>Third-Generation Sequencing Reveals the Adaptive Role of the Epigenome in Three Deep-Sea Polychaetes.</title>
        <authorList>
            <person name="Perez M."/>
            <person name="Aroh O."/>
            <person name="Sun Y."/>
            <person name="Lan Y."/>
            <person name="Juniper S.K."/>
            <person name="Young C.R."/>
            <person name="Angers B."/>
            <person name="Qian P.Y."/>
        </authorList>
    </citation>
    <scope>NUCLEOTIDE SEQUENCE</scope>
    <source>
        <strain evidence="2">R07B-5</strain>
    </source>
</reference>
<sequence>MAGHPNVTDIFQQSADHQQEVIQMDSYNGSNYENASMPRERPRESSHHYRKRDGLEGTMDNQQEDDRDDLDNLLPSRQRCTYNKG</sequence>
<dbReference type="EMBL" id="JAODUO010001281">
    <property type="protein sequence ID" value="KAK2167312.1"/>
    <property type="molecule type" value="Genomic_DNA"/>
</dbReference>
<accession>A0AAD9KA14</accession>
<dbReference type="Proteomes" id="UP001209878">
    <property type="component" value="Unassembled WGS sequence"/>
</dbReference>
<feature type="compositionally biased region" description="Basic and acidic residues" evidence="1">
    <location>
        <begin position="38"/>
        <end position="55"/>
    </location>
</feature>
<evidence type="ECO:0000256" key="1">
    <source>
        <dbReference type="SAM" id="MobiDB-lite"/>
    </source>
</evidence>
<dbReference type="AlphaFoldDB" id="A0AAD9KA14"/>
<feature type="compositionally biased region" description="Acidic residues" evidence="1">
    <location>
        <begin position="62"/>
        <end position="71"/>
    </location>
</feature>
<gene>
    <name evidence="2" type="ORF">NP493_1280g00028</name>
</gene>
<evidence type="ECO:0000313" key="2">
    <source>
        <dbReference type="EMBL" id="KAK2167312.1"/>
    </source>
</evidence>
<organism evidence="2 3">
    <name type="scientific">Ridgeia piscesae</name>
    <name type="common">Tubeworm</name>
    <dbReference type="NCBI Taxonomy" id="27915"/>
    <lineage>
        <taxon>Eukaryota</taxon>
        <taxon>Metazoa</taxon>
        <taxon>Spiralia</taxon>
        <taxon>Lophotrochozoa</taxon>
        <taxon>Annelida</taxon>
        <taxon>Polychaeta</taxon>
        <taxon>Sedentaria</taxon>
        <taxon>Canalipalpata</taxon>
        <taxon>Sabellida</taxon>
        <taxon>Siboglinidae</taxon>
        <taxon>Ridgeia</taxon>
    </lineage>
</organism>
<comment type="caution">
    <text evidence="2">The sequence shown here is derived from an EMBL/GenBank/DDBJ whole genome shotgun (WGS) entry which is preliminary data.</text>
</comment>